<proteinExistence type="predicted"/>
<keyword evidence="1" id="KW-0969">Cilium</keyword>
<name>A0ABT8ANM8_9HYPH</name>
<accession>A0ABT8ANM8</accession>
<protein>
    <submittedName>
        <fullName evidence="1">Flagellar protein</fullName>
    </submittedName>
</protein>
<reference evidence="2" key="1">
    <citation type="journal article" date="2019" name="Int. J. Syst. Evol. Microbiol.">
        <title>The Global Catalogue of Microorganisms (GCM) 10K type strain sequencing project: providing services to taxonomists for standard genome sequencing and annotation.</title>
        <authorList>
            <consortium name="The Broad Institute Genomics Platform"/>
            <consortium name="The Broad Institute Genome Sequencing Center for Infectious Disease"/>
            <person name="Wu L."/>
            <person name="Ma J."/>
        </authorList>
    </citation>
    <scope>NUCLEOTIDE SEQUENCE [LARGE SCALE GENOMIC DNA]</scope>
    <source>
        <strain evidence="2">CECT 7806</strain>
    </source>
</reference>
<keyword evidence="1" id="KW-0966">Cell projection</keyword>
<keyword evidence="1" id="KW-0282">Flagellum</keyword>
<evidence type="ECO:0000313" key="1">
    <source>
        <dbReference type="EMBL" id="MDN3571457.1"/>
    </source>
</evidence>
<keyword evidence="2" id="KW-1185">Reference proteome</keyword>
<gene>
    <name evidence="1" type="ORF">QWZ18_12600</name>
</gene>
<dbReference type="Proteomes" id="UP001244297">
    <property type="component" value="Unassembled WGS sequence"/>
</dbReference>
<sequence>MIDSLQTATTAMTRATERVGTAAQTIASSGVPVGGPALAPSDRVDLSGAAAELIGAKSAFALNAAVARTSDRMIGRMLDIRT</sequence>
<dbReference type="RefSeq" id="WP_238290155.1">
    <property type="nucleotide sequence ID" value="NZ_BPQS01000020.1"/>
</dbReference>
<evidence type="ECO:0000313" key="2">
    <source>
        <dbReference type="Proteomes" id="UP001244297"/>
    </source>
</evidence>
<organism evidence="1 2">
    <name type="scientific">Methylobacterium longum</name>
    <dbReference type="NCBI Taxonomy" id="767694"/>
    <lineage>
        <taxon>Bacteria</taxon>
        <taxon>Pseudomonadati</taxon>
        <taxon>Pseudomonadota</taxon>
        <taxon>Alphaproteobacteria</taxon>
        <taxon>Hyphomicrobiales</taxon>
        <taxon>Methylobacteriaceae</taxon>
        <taxon>Methylobacterium</taxon>
    </lineage>
</organism>
<dbReference type="EMBL" id="JAUFPT010000037">
    <property type="protein sequence ID" value="MDN3571457.1"/>
    <property type="molecule type" value="Genomic_DNA"/>
</dbReference>
<comment type="caution">
    <text evidence="1">The sequence shown here is derived from an EMBL/GenBank/DDBJ whole genome shotgun (WGS) entry which is preliminary data.</text>
</comment>